<gene>
    <name evidence="2" type="ORF">AA0117_g8748</name>
</gene>
<reference evidence="3" key="1">
    <citation type="journal article" date="2019" name="bioRxiv">
        <title>Genomics, evolutionary history and diagnostics of the Alternaria alternata species group including apple and Asian pear pathotypes.</title>
        <authorList>
            <person name="Armitage A.D."/>
            <person name="Cockerton H.M."/>
            <person name="Sreenivasaprasad S."/>
            <person name="Woodhall J.W."/>
            <person name="Lane C.R."/>
            <person name="Harrison R.J."/>
            <person name="Clarkson J.P."/>
        </authorList>
    </citation>
    <scope>NUCLEOTIDE SEQUENCE [LARGE SCALE GENOMIC DNA]</scope>
    <source>
        <strain evidence="3">FERA 1177</strain>
    </source>
</reference>
<sequence length="210" mass="23850">MPEDSKTLYHGVGDTTPPPPQSEGQLESDNLPPRRPRHITHDMAVDRTSVKSTLISDSHKSFKNQGSNQFVVRVSKDERLRLAQLDIKDRLNKVDSGLRVLKARLKTKEEKLTSRYDMPKNIMTAEQKLKVKIEKAKEELSAKEDLAAARRTKKHGMRDEWAKKQKVDYQQREAKRREQAKTDIGAEMASAGAAMATSCEGDFDIDVYDN</sequence>
<organism evidence="2 3">
    <name type="scientific">Alternaria alternata</name>
    <name type="common">Alternaria rot fungus</name>
    <name type="synonym">Torula alternata</name>
    <dbReference type="NCBI Taxonomy" id="5599"/>
    <lineage>
        <taxon>Eukaryota</taxon>
        <taxon>Fungi</taxon>
        <taxon>Dikarya</taxon>
        <taxon>Ascomycota</taxon>
        <taxon>Pezizomycotina</taxon>
        <taxon>Dothideomycetes</taxon>
        <taxon>Pleosporomycetidae</taxon>
        <taxon>Pleosporales</taxon>
        <taxon>Pleosporineae</taxon>
        <taxon>Pleosporaceae</taxon>
        <taxon>Alternaria</taxon>
        <taxon>Alternaria sect. Alternaria</taxon>
        <taxon>Alternaria alternata complex</taxon>
    </lineage>
</organism>
<dbReference type="VEuPathDB" id="FungiDB:CC77DRAFT_321977"/>
<evidence type="ECO:0000313" key="2">
    <source>
        <dbReference type="EMBL" id="RYN72280.1"/>
    </source>
</evidence>
<name>A0A4Q4N9W7_ALTAL</name>
<dbReference type="EMBL" id="PDXD01000027">
    <property type="protein sequence ID" value="RYN72280.1"/>
    <property type="molecule type" value="Genomic_DNA"/>
</dbReference>
<evidence type="ECO:0000313" key="3">
    <source>
        <dbReference type="Proteomes" id="UP000291422"/>
    </source>
</evidence>
<feature type="compositionally biased region" description="Basic and acidic residues" evidence="1">
    <location>
        <begin position="157"/>
        <end position="180"/>
    </location>
</feature>
<protein>
    <submittedName>
        <fullName evidence="2">Uncharacterized protein</fullName>
    </submittedName>
</protein>
<accession>A0A4Q4N9W7</accession>
<proteinExistence type="predicted"/>
<comment type="caution">
    <text evidence="2">The sequence shown here is derived from an EMBL/GenBank/DDBJ whole genome shotgun (WGS) entry which is preliminary data.</text>
</comment>
<feature type="region of interest" description="Disordered" evidence="1">
    <location>
        <begin position="149"/>
        <end position="180"/>
    </location>
</feature>
<dbReference type="Proteomes" id="UP000291422">
    <property type="component" value="Unassembled WGS sequence"/>
</dbReference>
<evidence type="ECO:0000256" key="1">
    <source>
        <dbReference type="SAM" id="MobiDB-lite"/>
    </source>
</evidence>
<feature type="region of interest" description="Disordered" evidence="1">
    <location>
        <begin position="1"/>
        <end position="37"/>
    </location>
</feature>
<dbReference type="AlphaFoldDB" id="A0A4Q4N9W7"/>